<evidence type="ECO:0000313" key="3">
    <source>
        <dbReference type="Proteomes" id="UP000642094"/>
    </source>
</evidence>
<keyword evidence="1" id="KW-1133">Transmembrane helix</keyword>
<evidence type="ECO:0000256" key="1">
    <source>
        <dbReference type="SAM" id="Phobius"/>
    </source>
</evidence>
<dbReference type="RefSeq" id="WP_190403015.1">
    <property type="nucleotide sequence ID" value="NZ_JACJQB010000012.1"/>
</dbReference>
<keyword evidence="1" id="KW-0812">Transmembrane</keyword>
<sequence>MGTPNKSHQGVFRKLFQLAVVLIAIPVLWISWLAWQIISTNQASTSPDNADVVCSNSLHTVNNTQIYKSHPRKIIIEPWLGQHHVYALFVVPKKYLIGGEPYPAVVEVKGSTKLVSITGAKPSLYAGIDVPPDHTLVVSFFWTREVVWQILQGKYGELRQPCNWTLYIKVLS</sequence>
<keyword evidence="3" id="KW-1185">Reference proteome</keyword>
<organism evidence="2 3">
    <name type="scientific">Pseudanabaena mucicola FACHB-723</name>
    <dbReference type="NCBI Taxonomy" id="2692860"/>
    <lineage>
        <taxon>Bacteria</taxon>
        <taxon>Bacillati</taxon>
        <taxon>Cyanobacteriota</taxon>
        <taxon>Cyanophyceae</taxon>
        <taxon>Pseudanabaenales</taxon>
        <taxon>Pseudanabaenaceae</taxon>
        <taxon>Pseudanabaena</taxon>
    </lineage>
</organism>
<name>A0ABR7ZW11_9CYAN</name>
<keyword evidence="1" id="KW-0472">Membrane</keyword>
<evidence type="ECO:0008006" key="4">
    <source>
        <dbReference type="Google" id="ProtNLM"/>
    </source>
</evidence>
<comment type="caution">
    <text evidence="2">The sequence shown here is derived from an EMBL/GenBank/DDBJ whole genome shotgun (WGS) entry which is preliminary data.</text>
</comment>
<dbReference type="EMBL" id="JACJQB010000012">
    <property type="protein sequence ID" value="MBD2188156.1"/>
    <property type="molecule type" value="Genomic_DNA"/>
</dbReference>
<reference evidence="2 3" key="1">
    <citation type="journal article" date="2020" name="ISME J.">
        <title>Comparative genomics reveals insights into cyanobacterial evolution and habitat adaptation.</title>
        <authorList>
            <person name="Chen M.Y."/>
            <person name="Teng W.K."/>
            <person name="Zhao L."/>
            <person name="Hu C.X."/>
            <person name="Zhou Y.K."/>
            <person name="Han B.P."/>
            <person name="Song L.R."/>
            <person name="Shu W.S."/>
        </authorList>
    </citation>
    <scope>NUCLEOTIDE SEQUENCE [LARGE SCALE GENOMIC DNA]</scope>
    <source>
        <strain evidence="2 3">FACHB-723</strain>
    </source>
</reference>
<feature type="transmembrane region" description="Helical" evidence="1">
    <location>
        <begin position="15"/>
        <end position="35"/>
    </location>
</feature>
<evidence type="ECO:0000313" key="2">
    <source>
        <dbReference type="EMBL" id="MBD2188156.1"/>
    </source>
</evidence>
<protein>
    <recommendedName>
        <fullName evidence="4">DUF1254 domain-containing protein</fullName>
    </recommendedName>
</protein>
<proteinExistence type="predicted"/>
<gene>
    <name evidence="2" type="ORF">H6F41_08380</name>
</gene>
<dbReference type="Proteomes" id="UP000642094">
    <property type="component" value="Unassembled WGS sequence"/>
</dbReference>
<accession>A0ABR7ZW11</accession>